<keyword evidence="4" id="KW-0614">Plasmid</keyword>
<dbReference type="AlphaFoldDB" id="A0A1M2SPP6"/>
<dbReference type="Proteomes" id="UP000532204">
    <property type="component" value="Unassembled WGS sequence"/>
</dbReference>
<reference evidence="3 8" key="3">
    <citation type="submission" date="2020-02" db="EMBL/GenBank/DDBJ databases">
        <authorList>
            <consortium name="PulseNet: The National Subtyping Network for Foodborne Disease Surveillance"/>
            <person name="Tarr C.L."/>
            <person name="Trees E."/>
            <person name="Katz L.S."/>
            <person name="Carleton-Romer H.A."/>
            <person name="Stroika S."/>
            <person name="Kucerova Z."/>
            <person name="Roache K.F."/>
            <person name="Sabol A.L."/>
            <person name="Besser J."/>
            <person name="Gerner-Smidt P."/>
        </authorList>
    </citation>
    <scope>NUCLEOTIDE SEQUENCE [LARGE SCALE GENOMIC DNA]</scope>
    <source>
        <strain evidence="3 8">PNUSAE002719</strain>
    </source>
</reference>
<evidence type="ECO:0008006" key="9">
    <source>
        <dbReference type="Google" id="ProtNLM"/>
    </source>
</evidence>
<reference evidence="4 5" key="1">
    <citation type="submission" date="2018-04" db="EMBL/GenBank/DDBJ databases">
        <title>Draft Genomic Sequencing Of Potential Extraintestinal Pathogenic Escherichia coli B8S56 Isolated from Retail Chicken Skin.</title>
        <authorList>
            <person name="Xu A."/>
            <person name="Tilman S."/>
            <person name="Wisser-Parker K."/>
            <person name="Scullen O.J."/>
            <person name="Sommers C."/>
        </authorList>
    </citation>
    <scope>NUCLEOTIDE SEQUENCE [LARGE SCALE GENOMIC DNA]</scope>
    <source>
        <strain evidence="4 5">B8S56</strain>
        <plasmid evidence="4">unnamed1</plasmid>
    </source>
</reference>
<dbReference type="EMBL" id="AASEBA010000178">
    <property type="protein sequence ID" value="EFC9752980.1"/>
    <property type="molecule type" value="Genomic_DNA"/>
</dbReference>
<dbReference type="EMBL" id="AATLZG010000127">
    <property type="protein sequence ID" value="EFM8157699.1"/>
    <property type="molecule type" value="Genomic_DNA"/>
</dbReference>
<evidence type="ECO:0000313" key="6">
    <source>
        <dbReference type="Proteomes" id="UP000531962"/>
    </source>
</evidence>
<dbReference type="RefSeq" id="WP_028132811.1">
    <property type="nucleotide sequence ID" value="NZ_BGUM01000085.1"/>
</dbReference>
<evidence type="ECO:0000313" key="4">
    <source>
        <dbReference type="EMBL" id="PWH48188.1"/>
    </source>
</evidence>
<protein>
    <recommendedName>
        <fullName evidence="9">Replication protein</fullName>
    </recommendedName>
</protein>
<evidence type="ECO:0000313" key="8">
    <source>
        <dbReference type="Proteomes" id="UP000555763"/>
    </source>
</evidence>
<reference evidence="2 6" key="2">
    <citation type="submission" date="2019-08" db="EMBL/GenBank/DDBJ databases">
        <authorList>
            <consortium name="NARMS: The National Antimicrobial Resistance Monitoring System"/>
        </authorList>
    </citation>
    <scope>NUCLEOTIDE SEQUENCE [LARGE SCALE GENOMIC DNA]</scope>
    <source>
        <strain evidence="2 6">19MD07CB01-EC</strain>
        <strain evidence="1 7">CVM N18EC122</strain>
    </source>
</reference>
<dbReference type="Proteomes" id="UP000555763">
    <property type="component" value="Unassembled WGS sequence"/>
</dbReference>
<geneLocation type="plasmid" evidence="4">
    <name>unnamed1</name>
</geneLocation>
<evidence type="ECO:0000313" key="3">
    <source>
        <dbReference type="EMBL" id="EFM8157699.1"/>
    </source>
</evidence>
<evidence type="ECO:0000313" key="7">
    <source>
        <dbReference type="Proteomes" id="UP000532204"/>
    </source>
</evidence>
<gene>
    <name evidence="3" type="ORF">A5U30_005533</name>
    <name evidence="4" type="ORF">DD762_29360</name>
    <name evidence="1" type="ORF">E6D34_28115</name>
    <name evidence="2" type="ORF">FZU14_27835</name>
</gene>
<organism evidence="3 8">
    <name type="scientific">Escherichia coli</name>
    <dbReference type="NCBI Taxonomy" id="562"/>
    <lineage>
        <taxon>Bacteria</taxon>
        <taxon>Pseudomonadati</taxon>
        <taxon>Pseudomonadota</taxon>
        <taxon>Gammaproteobacteria</taxon>
        <taxon>Enterobacterales</taxon>
        <taxon>Enterobacteriaceae</taxon>
        <taxon>Escherichia</taxon>
    </lineage>
</organism>
<name>A0A1M2SPP6_ECOLX</name>
<proteinExistence type="predicted"/>
<sequence length="137" mass="15673">MGAKFLDQKTGVILEEPEFVKLYIRDLCRVKGLSATQYKIFTFMLANMNTDNVVSFGPRTKEKFLSEHSIKPQTFNNNVSQLIESCLISRIARNEFLVNKKYAVKVDWAKVQKIVWTTTYSNEGIDSTVTIAPKKTD</sequence>
<accession>A0A1M2SPP6</accession>
<comment type="caution">
    <text evidence="3">The sequence shown here is derived from an EMBL/GenBank/DDBJ whole genome shotgun (WGS) entry which is preliminary data.</text>
</comment>
<dbReference type="Proteomes" id="UP000531962">
    <property type="component" value="Unassembled WGS sequence"/>
</dbReference>
<dbReference type="EMBL" id="QEMT01000181">
    <property type="protein sequence ID" value="PWH48188.1"/>
    <property type="molecule type" value="Genomic_DNA"/>
</dbReference>
<evidence type="ECO:0000313" key="2">
    <source>
        <dbReference type="EMBL" id="EFD6887885.1"/>
    </source>
</evidence>
<evidence type="ECO:0000313" key="1">
    <source>
        <dbReference type="EMBL" id="EFC9752980.1"/>
    </source>
</evidence>
<dbReference type="EMBL" id="AASKVF010000112">
    <property type="protein sequence ID" value="EFD6887885.1"/>
    <property type="molecule type" value="Genomic_DNA"/>
</dbReference>
<evidence type="ECO:0000313" key="5">
    <source>
        <dbReference type="Proteomes" id="UP000245761"/>
    </source>
</evidence>
<dbReference type="Proteomes" id="UP000245761">
    <property type="component" value="Unassembled WGS sequence"/>
</dbReference>